<accession>A0A4V4HCJ2</accession>
<sequence>PCSCPGLYIHWDVGPVSITYRFSLHDPTASTRAGYELRYCDMQRNAIYAGSFDCARVGFPNNGPCSHCSELVHKVQKVKEHASKPAEQIRHRHECCIKQLLETIEHYEKKIDGEHFKHLSTKRTLKRVSDRVSKYKEIISFAGKHQVPGVQRLLSTAVKNRWSKNKILKYCKLASKGKYHPKNYTQDDRDLAAYIYE</sequence>
<proteinExistence type="predicted"/>
<feature type="non-terminal residue" evidence="1">
    <location>
        <position position="1"/>
    </location>
</feature>
<dbReference type="AlphaFoldDB" id="A0A4V4HCJ2"/>
<dbReference type="OrthoDB" id="3024543at2759"/>
<dbReference type="Proteomes" id="UP000297245">
    <property type="component" value="Unassembled WGS sequence"/>
</dbReference>
<evidence type="ECO:0000313" key="1">
    <source>
        <dbReference type="EMBL" id="THU83655.1"/>
    </source>
</evidence>
<dbReference type="EMBL" id="ML179649">
    <property type="protein sequence ID" value="THU83655.1"/>
    <property type="molecule type" value="Genomic_DNA"/>
</dbReference>
<feature type="non-terminal residue" evidence="1">
    <location>
        <position position="197"/>
    </location>
</feature>
<protein>
    <submittedName>
        <fullName evidence="1">Uncharacterized protein</fullName>
    </submittedName>
</protein>
<gene>
    <name evidence="1" type="ORF">K435DRAFT_612167</name>
</gene>
<evidence type="ECO:0000313" key="2">
    <source>
        <dbReference type="Proteomes" id="UP000297245"/>
    </source>
</evidence>
<organism evidence="1 2">
    <name type="scientific">Dendrothele bispora (strain CBS 962.96)</name>
    <dbReference type="NCBI Taxonomy" id="1314807"/>
    <lineage>
        <taxon>Eukaryota</taxon>
        <taxon>Fungi</taxon>
        <taxon>Dikarya</taxon>
        <taxon>Basidiomycota</taxon>
        <taxon>Agaricomycotina</taxon>
        <taxon>Agaricomycetes</taxon>
        <taxon>Agaricomycetidae</taxon>
        <taxon>Agaricales</taxon>
        <taxon>Agaricales incertae sedis</taxon>
        <taxon>Dendrothele</taxon>
    </lineage>
</organism>
<reference evidence="1 2" key="1">
    <citation type="journal article" date="2019" name="Nat. Ecol. Evol.">
        <title>Megaphylogeny resolves global patterns of mushroom evolution.</title>
        <authorList>
            <person name="Varga T."/>
            <person name="Krizsan K."/>
            <person name="Foldi C."/>
            <person name="Dima B."/>
            <person name="Sanchez-Garcia M."/>
            <person name="Sanchez-Ramirez S."/>
            <person name="Szollosi G.J."/>
            <person name="Szarkandi J.G."/>
            <person name="Papp V."/>
            <person name="Albert L."/>
            <person name="Andreopoulos W."/>
            <person name="Angelini C."/>
            <person name="Antonin V."/>
            <person name="Barry K.W."/>
            <person name="Bougher N.L."/>
            <person name="Buchanan P."/>
            <person name="Buyck B."/>
            <person name="Bense V."/>
            <person name="Catcheside P."/>
            <person name="Chovatia M."/>
            <person name="Cooper J."/>
            <person name="Damon W."/>
            <person name="Desjardin D."/>
            <person name="Finy P."/>
            <person name="Geml J."/>
            <person name="Haridas S."/>
            <person name="Hughes K."/>
            <person name="Justo A."/>
            <person name="Karasinski D."/>
            <person name="Kautmanova I."/>
            <person name="Kiss B."/>
            <person name="Kocsube S."/>
            <person name="Kotiranta H."/>
            <person name="LaButti K.M."/>
            <person name="Lechner B.E."/>
            <person name="Liimatainen K."/>
            <person name="Lipzen A."/>
            <person name="Lukacs Z."/>
            <person name="Mihaltcheva S."/>
            <person name="Morgado L.N."/>
            <person name="Niskanen T."/>
            <person name="Noordeloos M.E."/>
            <person name="Ohm R.A."/>
            <person name="Ortiz-Santana B."/>
            <person name="Ovrebo C."/>
            <person name="Racz N."/>
            <person name="Riley R."/>
            <person name="Savchenko A."/>
            <person name="Shiryaev A."/>
            <person name="Soop K."/>
            <person name="Spirin V."/>
            <person name="Szebenyi C."/>
            <person name="Tomsovsky M."/>
            <person name="Tulloss R.E."/>
            <person name="Uehling J."/>
            <person name="Grigoriev I.V."/>
            <person name="Vagvolgyi C."/>
            <person name="Papp T."/>
            <person name="Martin F.M."/>
            <person name="Miettinen O."/>
            <person name="Hibbett D.S."/>
            <person name="Nagy L.G."/>
        </authorList>
    </citation>
    <scope>NUCLEOTIDE SEQUENCE [LARGE SCALE GENOMIC DNA]</scope>
    <source>
        <strain evidence="1 2">CBS 962.96</strain>
    </source>
</reference>
<keyword evidence="2" id="KW-1185">Reference proteome</keyword>
<name>A0A4V4HCJ2_DENBC</name>